<organism evidence="1">
    <name type="scientific">Brassica cretica</name>
    <name type="common">Mustard</name>
    <dbReference type="NCBI Taxonomy" id="69181"/>
    <lineage>
        <taxon>Eukaryota</taxon>
        <taxon>Viridiplantae</taxon>
        <taxon>Streptophyta</taxon>
        <taxon>Embryophyta</taxon>
        <taxon>Tracheophyta</taxon>
        <taxon>Spermatophyta</taxon>
        <taxon>Magnoliopsida</taxon>
        <taxon>eudicotyledons</taxon>
        <taxon>Gunneridae</taxon>
        <taxon>Pentapetalae</taxon>
        <taxon>rosids</taxon>
        <taxon>malvids</taxon>
        <taxon>Brassicales</taxon>
        <taxon>Brassicaceae</taxon>
        <taxon>Brassiceae</taxon>
        <taxon>Brassica</taxon>
    </lineage>
</organism>
<gene>
    <name evidence="2" type="ORF">F2Q68_00009505</name>
    <name evidence="1" type="ORF">F2Q70_00016547</name>
</gene>
<protein>
    <submittedName>
        <fullName evidence="1">Uncharacterized protein</fullName>
    </submittedName>
</protein>
<dbReference type="Proteomes" id="UP000712281">
    <property type="component" value="Unassembled WGS sequence"/>
</dbReference>
<evidence type="ECO:0000313" key="1">
    <source>
        <dbReference type="EMBL" id="KAF2564558.1"/>
    </source>
</evidence>
<dbReference type="AlphaFoldDB" id="A0A8S9I4L4"/>
<proteinExistence type="predicted"/>
<accession>A0A8S9I4L4</accession>
<dbReference type="Pfam" id="PF04776">
    <property type="entry name" value="protein_MS5"/>
    <property type="match status" value="1"/>
</dbReference>
<dbReference type="EMBL" id="QGKY02001250">
    <property type="protein sequence ID" value="KAF2564558.1"/>
    <property type="molecule type" value="Genomic_DNA"/>
</dbReference>
<name>A0A8S9I4L4_BRACR</name>
<evidence type="ECO:0000313" key="2">
    <source>
        <dbReference type="EMBL" id="KAF2597143.1"/>
    </source>
</evidence>
<sequence>MKEDFDAVLPLDLMISPSFNAKSTPDLDFSNYPRFSPPQVTYTPTPPGGHLVLSYNSLSDAFYVEPLLYAKIGIHCYNLEEVAEHTGVLTLRPKFLARGCFCKFETKVWYATENKNLFRVITSSCRTLPPPREDEKQECGFDTLSVDELFKGNMSELPDDYATSKLQYYEMKESEVEPGKEWLHLYAELALYSKMQTDPSKPFELGKVILQTRGVVGSMEKVTVDNAVFCISFKTGCGVVCKGVIRRTRDGMPEHLSLEAKCLEGCRSPSLFS</sequence>
<dbReference type="InterPro" id="IPR006462">
    <property type="entry name" value="MS5"/>
</dbReference>
<comment type="caution">
    <text evidence="1">The sequence shown here is derived from an EMBL/GenBank/DDBJ whole genome shotgun (WGS) entry which is preliminary data.</text>
</comment>
<dbReference type="EMBL" id="QGKW02000717">
    <property type="protein sequence ID" value="KAF2597143.1"/>
    <property type="molecule type" value="Genomic_DNA"/>
</dbReference>
<reference evidence="1" key="1">
    <citation type="submission" date="2019-12" db="EMBL/GenBank/DDBJ databases">
        <title>Genome sequencing and annotation of Brassica cretica.</title>
        <authorList>
            <person name="Studholme D.J."/>
            <person name="Sarris P.F."/>
        </authorList>
    </citation>
    <scope>NUCLEOTIDE SEQUENCE</scope>
    <source>
        <strain evidence="2">PFS-001/15</strain>
        <strain evidence="1">PFS-102/07</strain>
        <tissue evidence="1">Leaf</tissue>
    </source>
</reference>